<sequence>MAYGLYTLIVPFATGIVNGRRRRSLNDRIASIADVLIERFVFSILSNFYSFIPGLSREKRLLDPRYGNQNVPQTYYTYVGRTNAANHRPYRYNRRDGAVDDQPVYQQSQQQYEATDVEAEPYYNEQQYNDTGDYYYDEEEPVGPFFHDVDGTSWIQIVTMGVWALGWVILSMQYLLGLVQPPNIQNTLTLFPLKRESVRNLDESSRNSQESFFASVLKRHEKLVPPQPGILKRKA</sequence>
<evidence type="ECO:0000313" key="2">
    <source>
        <dbReference type="Proteomes" id="UP000663887"/>
    </source>
</evidence>
<organism evidence="1 2">
    <name type="scientific">Rotaria magnacalcarata</name>
    <dbReference type="NCBI Taxonomy" id="392030"/>
    <lineage>
        <taxon>Eukaryota</taxon>
        <taxon>Metazoa</taxon>
        <taxon>Spiralia</taxon>
        <taxon>Gnathifera</taxon>
        <taxon>Rotifera</taxon>
        <taxon>Eurotatoria</taxon>
        <taxon>Bdelloidea</taxon>
        <taxon>Philodinida</taxon>
        <taxon>Philodinidae</taxon>
        <taxon>Rotaria</taxon>
    </lineage>
</organism>
<dbReference type="EMBL" id="CAJNRG010001244">
    <property type="protein sequence ID" value="CAF2030044.1"/>
    <property type="molecule type" value="Genomic_DNA"/>
</dbReference>
<feature type="non-terminal residue" evidence="1">
    <location>
        <position position="1"/>
    </location>
</feature>
<reference evidence="1" key="1">
    <citation type="submission" date="2021-02" db="EMBL/GenBank/DDBJ databases">
        <authorList>
            <person name="Nowell W R."/>
        </authorList>
    </citation>
    <scope>NUCLEOTIDE SEQUENCE</scope>
</reference>
<dbReference type="Proteomes" id="UP000663887">
    <property type="component" value="Unassembled WGS sequence"/>
</dbReference>
<evidence type="ECO:0000313" key="1">
    <source>
        <dbReference type="EMBL" id="CAF2030044.1"/>
    </source>
</evidence>
<gene>
    <name evidence="1" type="ORF">XDN619_LOCUS4947</name>
</gene>
<name>A0A816NAW4_9BILA</name>
<accession>A0A816NAW4</accession>
<dbReference type="AlphaFoldDB" id="A0A816NAW4"/>
<proteinExistence type="predicted"/>
<protein>
    <submittedName>
        <fullName evidence="1">Uncharacterized protein</fullName>
    </submittedName>
</protein>
<comment type="caution">
    <text evidence="1">The sequence shown here is derived from an EMBL/GenBank/DDBJ whole genome shotgun (WGS) entry which is preliminary data.</text>
</comment>